<feature type="region of interest" description="Disordered" evidence="1">
    <location>
        <begin position="605"/>
        <end position="725"/>
    </location>
</feature>
<sequence>MTISVLKSLRRKTSHAQLVDQKLNSFSAKSFGEDVRQLILRIDQIKFDHQISEESYLPNCCGHIEKHQLLQGLTASSTIPVIYIQQFWDTVCFNSSTGLYSCQLDEQWFNLHKDILIDALDITLTNDNNPFVALPSSDTVIEYVNNLGYLSTLRNVSVMSVNALYQPWRAILTMINICLTGKTAGFDRPRHHVLQILKNLATASRGKKKTTHLIIPSIRYVGKDGREIFVMPIPDALLTDEIKGAPYYGEYQEHVTKYQQHLDSEHGNAAEEGATESFKATKVTKPKAAKATKPASDPKPKPVPTQPPKAVPKKKQKLVQETPDEPSPSKRSKDVSVEEPSYNEEEANLQRALKLHLKEQAEHTHRSARLVVIREPDSGRIQQLSETLKNKSLVDQFIFHRRTSMPVKASGPVESPSLDAKLALTDSETESDDEVPKINTRDQDEGHARPNPGSQPQLSHVVHAGPNLELMDLEATNASHLQNPEQLDEELTITAYPNVQENLKLPFEDPVISKEPASSTGTLSSMQNLEKELSFTDQFFVEKLQEEEPGKTNAEAEVQSMVSVPIQQDTSSVPPMTTPVIDLMTSQSSSSLPISLATTSTVMTTTTILPPPPQPQQSTANPTESQHPSPDQLLSYLKEARRKKRKRRDVPRTPFGSPPPRPLAPPPPACVSGAQGTSGASRSSRFPPPPPPPSTSTFGSTQQQGSKAPSLSKTQKLSPTDSLIPDDSILDEQVYLFDDEDFKNDHLPTADSRKGWWNQLPAEERPATPKPTWAISSSNLSNVENNWATALASTYVTLAENLLLVKNGDMTKGSSLALSISKMKAASYPGFGLELLVPEQIHDSLSRRKEVKSYMRILNVVRIKAYSRYGYDYLSEIVLRRADL</sequence>
<feature type="region of interest" description="Disordered" evidence="1">
    <location>
        <begin position="424"/>
        <end position="460"/>
    </location>
</feature>
<feature type="compositionally biased region" description="Basic and acidic residues" evidence="1">
    <location>
        <begin position="434"/>
        <end position="448"/>
    </location>
</feature>
<evidence type="ECO:0000313" key="2">
    <source>
        <dbReference type="EMBL" id="GEU57709.1"/>
    </source>
</evidence>
<feature type="compositionally biased region" description="Basic residues" evidence="1">
    <location>
        <begin position="640"/>
        <end position="649"/>
    </location>
</feature>
<reference evidence="2" key="1">
    <citation type="journal article" date="2019" name="Sci. Rep.">
        <title>Draft genome of Tanacetum cinerariifolium, the natural source of mosquito coil.</title>
        <authorList>
            <person name="Yamashiro T."/>
            <person name="Shiraishi A."/>
            <person name="Satake H."/>
            <person name="Nakayama K."/>
        </authorList>
    </citation>
    <scope>NUCLEOTIDE SEQUENCE</scope>
</reference>
<protein>
    <recommendedName>
        <fullName evidence="3">Monodehydroascorbate reductase</fullName>
    </recommendedName>
</protein>
<feature type="compositionally biased region" description="Pro residues" evidence="1">
    <location>
        <begin position="301"/>
        <end position="310"/>
    </location>
</feature>
<dbReference type="EMBL" id="BKCJ010003878">
    <property type="protein sequence ID" value="GEU57709.1"/>
    <property type="molecule type" value="Genomic_DNA"/>
</dbReference>
<feature type="region of interest" description="Disordered" evidence="1">
    <location>
        <begin position="275"/>
        <end position="348"/>
    </location>
</feature>
<name>A0A6L2L984_TANCI</name>
<evidence type="ECO:0000256" key="1">
    <source>
        <dbReference type="SAM" id="MobiDB-lite"/>
    </source>
</evidence>
<gene>
    <name evidence="2" type="ORF">Tci_029687</name>
</gene>
<feature type="compositionally biased region" description="Basic and acidic residues" evidence="1">
    <location>
        <begin position="327"/>
        <end position="336"/>
    </location>
</feature>
<accession>A0A6L2L984</accession>
<feature type="compositionally biased region" description="Pro residues" evidence="1">
    <location>
        <begin position="656"/>
        <end position="669"/>
    </location>
</feature>
<proteinExistence type="predicted"/>
<comment type="caution">
    <text evidence="2">The sequence shown here is derived from an EMBL/GenBank/DDBJ whole genome shotgun (WGS) entry which is preliminary data.</text>
</comment>
<feature type="compositionally biased region" description="Polar residues" evidence="1">
    <location>
        <begin position="707"/>
        <end position="721"/>
    </location>
</feature>
<organism evidence="2">
    <name type="scientific">Tanacetum cinerariifolium</name>
    <name type="common">Dalmatian daisy</name>
    <name type="synonym">Chrysanthemum cinerariifolium</name>
    <dbReference type="NCBI Taxonomy" id="118510"/>
    <lineage>
        <taxon>Eukaryota</taxon>
        <taxon>Viridiplantae</taxon>
        <taxon>Streptophyta</taxon>
        <taxon>Embryophyta</taxon>
        <taxon>Tracheophyta</taxon>
        <taxon>Spermatophyta</taxon>
        <taxon>Magnoliopsida</taxon>
        <taxon>eudicotyledons</taxon>
        <taxon>Gunneridae</taxon>
        <taxon>Pentapetalae</taxon>
        <taxon>asterids</taxon>
        <taxon>campanulids</taxon>
        <taxon>Asterales</taxon>
        <taxon>Asteraceae</taxon>
        <taxon>Asteroideae</taxon>
        <taxon>Anthemideae</taxon>
        <taxon>Anthemidinae</taxon>
        <taxon>Tanacetum</taxon>
    </lineage>
</organism>
<dbReference type="AlphaFoldDB" id="A0A6L2L984"/>
<evidence type="ECO:0008006" key="3">
    <source>
        <dbReference type="Google" id="ProtNLM"/>
    </source>
</evidence>
<feature type="compositionally biased region" description="Low complexity" evidence="1">
    <location>
        <begin position="695"/>
        <end position="706"/>
    </location>
</feature>